<evidence type="ECO:0000313" key="3">
    <source>
        <dbReference type="Proteomes" id="UP000267251"/>
    </source>
</evidence>
<dbReference type="AlphaFoldDB" id="A0A4P9Y533"/>
<evidence type="ECO:0000313" key="2">
    <source>
        <dbReference type="EMBL" id="RKP13291.1"/>
    </source>
</evidence>
<sequence length="165" mass="16375">MSLGIMVNAQVPAGGGAVAASPASPTPPAPAKPDPQAIALQTCLDKCDVNSVNCKAACVKVPAPSELHVDRTTTCMNGCDPSNPEAYSACQVSCINTNFVSGVNAVSIPGGKASSSTVNAAANSTDPSSAPPKAPAGATSGAMQEGRRADLAMGVMFATVAWLML</sequence>
<proteinExistence type="predicted"/>
<dbReference type="OrthoDB" id="5597238at2759"/>
<protein>
    <submittedName>
        <fullName evidence="2">Uncharacterized protein</fullName>
    </submittedName>
</protein>
<feature type="compositionally biased region" description="Low complexity" evidence="1">
    <location>
        <begin position="114"/>
        <end position="128"/>
    </location>
</feature>
<feature type="region of interest" description="Disordered" evidence="1">
    <location>
        <begin position="114"/>
        <end position="143"/>
    </location>
</feature>
<organism evidence="2 3">
    <name type="scientific">Piptocephalis cylindrospora</name>
    <dbReference type="NCBI Taxonomy" id="1907219"/>
    <lineage>
        <taxon>Eukaryota</taxon>
        <taxon>Fungi</taxon>
        <taxon>Fungi incertae sedis</taxon>
        <taxon>Zoopagomycota</taxon>
        <taxon>Zoopagomycotina</taxon>
        <taxon>Zoopagomycetes</taxon>
        <taxon>Zoopagales</taxon>
        <taxon>Piptocephalidaceae</taxon>
        <taxon>Piptocephalis</taxon>
    </lineage>
</organism>
<dbReference type="Proteomes" id="UP000267251">
    <property type="component" value="Unassembled WGS sequence"/>
</dbReference>
<keyword evidence="3" id="KW-1185">Reference proteome</keyword>
<gene>
    <name evidence="2" type="ORF">BJ684DRAFT_16295</name>
</gene>
<dbReference type="EMBL" id="KZ988058">
    <property type="protein sequence ID" value="RKP13291.1"/>
    <property type="molecule type" value="Genomic_DNA"/>
</dbReference>
<accession>A0A4P9Y533</accession>
<reference evidence="3" key="1">
    <citation type="journal article" date="2018" name="Nat. Microbiol.">
        <title>Leveraging single-cell genomics to expand the fungal tree of life.</title>
        <authorList>
            <person name="Ahrendt S.R."/>
            <person name="Quandt C.A."/>
            <person name="Ciobanu D."/>
            <person name="Clum A."/>
            <person name="Salamov A."/>
            <person name="Andreopoulos B."/>
            <person name="Cheng J.F."/>
            <person name="Woyke T."/>
            <person name="Pelin A."/>
            <person name="Henrissat B."/>
            <person name="Reynolds N.K."/>
            <person name="Benny G.L."/>
            <person name="Smith M.E."/>
            <person name="James T.Y."/>
            <person name="Grigoriev I.V."/>
        </authorList>
    </citation>
    <scope>NUCLEOTIDE SEQUENCE [LARGE SCALE GENOMIC DNA]</scope>
</reference>
<name>A0A4P9Y533_9FUNG</name>
<evidence type="ECO:0000256" key="1">
    <source>
        <dbReference type="SAM" id="MobiDB-lite"/>
    </source>
</evidence>